<accession>A0A6P8S4L3</accession>
<evidence type="ECO:0000256" key="6">
    <source>
        <dbReference type="ARBA" id="ARBA00022968"/>
    </source>
</evidence>
<evidence type="ECO:0000256" key="12">
    <source>
        <dbReference type="RuleBase" id="RU363063"/>
    </source>
</evidence>
<comment type="subcellular location">
    <subcellularLocation>
        <location evidence="1 12">Golgi apparatus membrane</location>
        <topology evidence="1 12">Single-pass type II membrane protein</topology>
    </subcellularLocation>
</comment>
<dbReference type="Gene3D" id="3.90.550.50">
    <property type="match status" value="1"/>
</dbReference>
<dbReference type="FunCoup" id="A0A6P8S4L3">
    <property type="interactions" value="309"/>
</dbReference>
<dbReference type="CTD" id="10331"/>
<dbReference type="GeneID" id="117365631"/>
<dbReference type="GO" id="GO:0016266">
    <property type="term" value="P:protein O-linked glycosylation via N-acetyl-galactosamine"/>
    <property type="evidence" value="ECO:0007669"/>
    <property type="project" value="UniProtKB-ARBA"/>
</dbReference>
<keyword evidence="7 12" id="KW-1133">Transmembrane helix</keyword>
<evidence type="ECO:0000256" key="3">
    <source>
        <dbReference type="ARBA" id="ARBA00022676"/>
    </source>
</evidence>
<keyword evidence="8 12" id="KW-0333">Golgi apparatus</keyword>
<dbReference type="KEGG" id="gsh:117365631"/>
<proteinExistence type="inferred from homology"/>
<evidence type="ECO:0000256" key="2">
    <source>
        <dbReference type="ARBA" id="ARBA00008661"/>
    </source>
</evidence>
<dbReference type="Pfam" id="PF01762">
    <property type="entry name" value="Galactosyl_T"/>
    <property type="match status" value="1"/>
</dbReference>
<keyword evidence="14" id="KW-1185">Reference proteome</keyword>
<dbReference type="GO" id="GO:0008499">
    <property type="term" value="F:N-acetyl-beta-D-glucosaminide beta-(1,3)-galactosyltransferase activity"/>
    <property type="evidence" value="ECO:0007669"/>
    <property type="project" value="UniProtKB-ARBA"/>
</dbReference>
<reference evidence="15" key="1">
    <citation type="submission" date="2025-08" db="UniProtKB">
        <authorList>
            <consortium name="RefSeq"/>
        </authorList>
    </citation>
    <scope>IDENTIFICATION</scope>
</reference>
<keyword evidence="4" id="KW-0808">Transferase</keyword>
<dbReference type="AlphaFoldDB" id="A0A6P8S4L3"/>
<dbReference type="GO" id="GO:0000139">
    <property type="term" value="C:Golgi membrane"/>
    <property type="evidence" value="ECO:0007669"/>
    <property type="project" value="UniProtKB-SubCell"/>
</dbReference>
<evidence type="ECO:0000256" key="4">
    <source>
        <dbReference type="ARBA" id="ARBA00022679"/>
    </source>
</evidence>
<keyword evidence="10" id="KW-0325">Glycoprotein</keyword>
<comment type="pathway">
    <text evidence="11">Protein modification.</text>
</comment>
<evidence type="ECO:0000256" key="9">
    <source>
        <dbReference type="ARBA" id="ARBA00023136"/>
    </source>
</evidence>
<dbReference type="EC" id="2.4.1.-" evidence="12"/>
<keyword evidence="6 12" id="KW-0735">Signal-anchor</keyword>
<organism evidence="14 15">
    <name type="scientific">Geotrypetes seraphini</name>
    <name type="common">Gaboon caecilian</name>
    <name type="synonym">Caecilia seraphini</name>
    <dbReference type="NCBI Taxonomy" id="260995"/>
    <lineage>
        <taxon>Eukaryota</taxon>
        <taxon>Metazoa</taxon>
        <taxon>Chordata</taxon>
        <taxon>Craniata</taxon>
        <taxon>Vertebrata</taxon>
        <taxon>Euteleostomi</taxon>
        <taxon>Amphibia</taxon>
        <taxon>Gymnophiona</taxon>
        <taxon>Geotrypetes</taxon>
    </lineage>
</organism>
<evidence type="ECO:0000256" key="10">
    <source>
        <dbReference type="ARBA" id="ARBA00023180"/>
    </source>
</evidence>
<evidence type="ECO:0000256" key="11">
    <source>
        <dbReference type="ARBA" id="ARBA00043952"/>
    </source>
</evidence>
<keyword evidence="3 12" id="KW-0328">Glycosyltransferase</keyword>
<dbReference type="RefSeq" id="XP_033812108.1">
    <property type="nucleotide sequence ID" value="XM_033956217.1"/>
</dbReference>
<dbReference type="FunFam" id="3.90.550.50:FF:000009">
    <property type="entry name" value="Hexosyltransferase"/>
    <property type="match status" value="1"/>
</dbReference>
<comment type="similarity">
    <text evidence="2 12">Belongs to the glycosyltransferase 31 family.</text>
</comment>
<evidence type="ECO:0000256" key="8">
    <source>
        <dbReference type="ARBA" id="ARBA00023034"/>
    </source>
</evidence>
<keyword evidence="5 12" id="KW-0812">Transmembrane</keyword>
<evidence type="ECO:0000256" key="1">
    <source>
        <dbReference type="ARBA" id="ARBA00004323"/>
    </source>
</evidence>
<gene>
    <name evidence="15" type="primary">B3GNT3</name>
</gene>
<sequence>MAELFAVEPALASAPVSASTSASKTSASKGSTPASKTSAPERMKWKYRSLKLIILTAVGFLGLIFLLHENDRDTTLLPTQESAQEDRLSHVLSMVPLARDYKQVPGCTENSTVVNVSGFTQLPDHIKNFLRYRHCKEFCMILDVPNKCGGAQASKNVFLLMVIKSSPRNYERREIIRKTWGVETTYQGLQVRRLFITGVSSNLLEARKMNRLLQLERQEHRDILQWDFYDTFFNLTLKQVLFHQWMEEMCPGARFIFNGDDDVFVHTYNVVQYLVGLASTNDSHLYVGQLIAYVGPIRETWSKYYVPKQITNSDSYPPYCGGGGILMSGFTSHAIYKASLDIELFPIDDVYLGMCLKKAGLAPASHMGMRTVGVSIPSSKLDAFDPCYYKELLMVHRFMPYEMLVMWHALQDPNLVCGQIYKIYLGF</sequence>
<dbReference type="GO" id="GO:0030311">
    <property type="term" value="P:poly-N-acetyllactosamine biosynthetic process"/>
    <property type="evidence" value="ECO:0007669"/>
    <property type="project" value="TreeGrafter"/>
</dbReference>
<feature type="transmembrane region" description="Helical" evidence="12">
    <location>
        <begin position="50"/>
        <end position="68"/>
    </location>
</feature>
<dbReference type="InParanoid" id="A0A6P8S4L3"/>
<dbReference type="OrthoDB" id="2139606at2759"/>
<feature type="region of interest" description="Disordered" evidence="13">
    <location>
        <begin position="18"/>
        <end position="38"/>
    </location>
</feature>
<evidence type="ECO:0000313" key="14">
    <source>
        <dbReference type="Proteomes" id="UP000515159"/>
    </source>
</evidence>
<dbReference type="InterPro" id="IPR002659">
    <property type="entry name" value="Glyco_trans_31"/>
</dbReference>
<dbReference type="PANTHER" id="PTHR11214">
    <property type="entry name" value="BETA-1,3-N-ACETYLGLUCOSAMINYLTRANSFERASE"/>
    <property type="match status" value="1"/>
</dbReference>
<name>A0A6P8S4L3_GEOSA</name>
<evidence type="ECO:0000313" key="15">
    <source>
        <dbReference type="RefSeq" id="XP_033812108.1"/>
    </source>
</evidence>
<evidence type="ECO:0000256" key="13">
    <source>
        <dbReference type="SAM" id="MobiDB-lite"/>
    </source>
</evidence>
<evidence type="ECO:0000256" key="5">
    <source>
        <dbReference type="ARBA" id="ARBA00022692"/>
    </source>
</evidence>
<dbReference type="PANTHER" id="PTHR11214:SF23">
    <property type="entry name" value="N-ACETYLLACTOSAMINIDE BETA-1,3-N-ACETYLGLUCOSAMINYLTRANSFERASE 3"/>
    <property type="match status" value="1"/>
</dbReference>
<keyword evidence="9 12" id="KW-0472">Membrane</keyword>
<evidence type="ECO:0000256" key="7">
    <source>
        <dbReference type="ARBA" id="ARBA00022989"/>
    </source>
</evidence>
<dbReference type="Proteomes" id="UP000515159">
    <property type="component" value="Chromosome 8"/>
</dbReference>
<protein>
    <recommendedName>
        <fullName evidence="12">Hexosyltransferase</fullName>
        <ecNumber evidence="12">2.4.1.-</ecNumber>
    </recommendedName>
</protein>